<name>A0A369MLS2_EGGLN</name>
<keyword evidence="7 10" id="KW-0472">Membrane</keyword>
<dbReference type="PANTHER" id="PTHR30309:SF0">
    <property type="entry name" value="GLYCEROL-3-PHOSPHATE ACYLTRANSFERASE-RELATED"/>
    <property type="match status" value="1"/>
</dbReference>
<evidence type="ECO:0000256" key="6">
    <source>
        <dbReference type="ARBA" id="ARBA00023098"/>
    </source>
</evidence>
<keyword evidence="8 10" id="KW-0594">Phospholipid biosynthesis</keyword>
<feature type="transmembrane region" description="Helical" evidence="10">
    <location>
        <begin position="125"/>
        <end position="152"/>
    </location>
</feature>
<comment type="caution">
    <text evidence="11">The sequence shown here is derived from an EMBL/GenBank/DDBJ whole genome shotgun (WGS) entry which is preliminary data.</text>
</comment>
<evidence type="ECO:0000256" key="7">
    <source>
        <dbReference type="ARBA" id="ARBA00023136"/>
    </source>
</evidence>
<evidence type="ECO:0000256" key="10">
    <source>
        <dbReference type="HAMAP-Rule" id="MF_01043"/>
    </source>
</evidence>
<organism evidence="11 12">
    <name type="scientific">Eggerthella lenta</name>
    <name type="common">Eubacterium lentum</name>
    <dbReference type="NCBI Taxonomy" id="84112"/>
    <lineage>
        <taxon>Bacteria</taxon>
        <taxon>Bacillati</taxon>
        <taxon>Actinomycetota</taxon>
        <taxon>Coriobacteriia</taxon>
        <taxon>Eggerthellales</taxon>
        <taxon>Eggerthellaceae</taxon>
        <taxon>Eggerthella</taxon>
    </lineage>
</organism>
<evidence type="ECO:0000313" key="11">
    <source>
        <dbReference type="EMBL" id="RDB73447.1"/>
    </source>
</evidence>
<dbReference type="EMBL" id="PPTU01000001">
    <property type="protein sequence ID" value="RDB73447.1"/>
    <property type="molecule type" value="Genomic_DNA"/>
</dbReference>
<dbReference type="SMART" id="SM01207">
    <property type="entry name" value="G3P_acyltransf"/>
    <property type="match status" value="1"/>
</dbReference>
<dbReference type="Pfam" id="PF02660">
    <property type="entry name" value="G3P_acyltransf"/>
    <property type="match status" value="1"/>
</dbReference>
<comment type="similarity">
    <text evidence="10">Belongs to the PlsY family.</text>
</comment>
<comment type="function">
    <text evidence="10">Catalyzes the transfer of an acyl group from acyl-phosphate (acyl-PO(4)) to glycerol-3-phosphate (G3P) to form lysophosphatidic acid (LPA). This enzyme utilizes acyl-phosphate as fatty acyl donor, but not acyl-CoA or acyl-ACP.</text>
</comment>
<dbReference type="PANTHER" id="PTHR30309">
    <property type="entry name" value="INNER MEMBRANE PROTEIN YGIH"/>
    <property type="match status" value="1"/>
</dbReference>
<dbReference type="UniPathway" id="UPA00085"/>
<comment type="pathway">
    <text evidence="10">Lipid metabolism; phospholipid metabolism.</text>
</comment>
<proteinExistence type="inferred from homology"/>
<gene>
    <name evidence="10 11" type="primary">plsY</name>
    <name evidence="11" type="ORF">C1875_00940</name>
</gene>
<comment type="catalytic activity">
    <reaction evidence="10">
        <text>an acyl phosphate + sn-glycerol 3-phosphate = a 1-acyl-sn-glycero-3-phosphate + phosphate</text>
        <dbReference type="Rhea" id="RHEA:34075"/>
        <dbReference type="ChEBI" id="CHEBI:43474"/>
        <dbReference type="ChEBI" id="CHEBI:57597"/>
        <dbReference type="ChEBI" id="CHEBI:57970"/>
        <dbReference type="ChEBI" id="CHEBI:59918"/>
        <dbReference type="EC" id="2.3.1.275"/>
    </reaction>
</comment>
<dbReference type="GO" id="GO:0005886">
    <property type="term" value="C:plasma membrane"/>
    <property type="evidence" value="ECO:0007669"/>
    <property type="project" value="UniProtKB-SubCell"/>
</dbReference>
<evidence type="ECO:0000256" key="1">
    <source>
        <dbReference type="ARBA" id="ARBA00022475"/>
    </source>
</evidence>
<keyword evidence="2 10" id="KW-0444">Lipid biosynthesis</keyword>
<evidence type="ECO:0000313" key="12">
    <source>
        <dbReference type="Proteomes" id="UP000253970"/>
    </source>
</evidence>
<feature type="transmembrane region" description="Helical" evidence="10">
    <location>
        <begin position="6"/>
        <end position="26"/>
    </location>
</feature>
<protein>
    <recommendedName>
        <fullName evidence="10">Glycerol-3-phosphate acyltransferase</fullName>
    </recommendedName>
    <alternativeName>
        <fullName evidence="10">Acyl-PO4 G3P acyltransferase</fullName>
    </alternativeName>
    <alternativeName>
        <fullName evidence="10">Acyl-phosphate--glycerol-3-phosphate acyltransferase</fullName>
    </alternativeName>
    <alternativeName>
        <fullName evidence="10">G3P acyltransferase</fullName>
        <shortName evidence="10">GPAT</shortName>
        <ecNumber evidence="10">2.3.1.275</ecNumber>
    </alternativeName>
    <alternativeName>
        <fullName evidence="10">Lysophosphatidic acid synthase</fullName>
        <shortName evidence="10">LPA synthase</shortName>
    </alternativeName>
</protein>
<dbReference type="InterPro" id="IPR003811">
    <property type="entry name" value="G3P_acylTferase_PlsY"/>
</dbReference>
<feature type="transmembrane region" description="Helical" evidence="10">
    <location>
        <begin position="172"/>
        <end position="197"/>
    </location>
</feature>
<keyword evidence="3 10" id="KW-0808">Transferase</keyword>
<feature type="transmembrane region" description="Helical" evidence="10">
    <location>
        <begin position="98"/>
        <end position="118"/>
    </location>
</feature>
<keyword evidence="11" id="KW-0012">Acyltransferase</keyword>
<feature type="transmembrane region" description="Helical" evidence="10">
    <location>
        <begin position="58"/>
        <end position="78"/>
    </location>
</feature>
<accession>A0A369MLS2</accession>
<reference evidence="11 12" key="1">
    <citation type="journal article" date="2018" name="Elife">
        <title>Discovery and characterization of a prevalent human gut bacterial enzyme sufficient for the inactivation of a family of plant toxins.</title>
        <authorList>
            <person name="Koppel N."/>
            <person name="Bisanz J.E."/>
            <person name="Pandelia M.E."/>
            <person name="Turnbaugh P.J."/>
            <person name="Balskus E.P."/>
        </authorList>
    </citation>
    <scope>NUCLEOTIDE SEQUENCE [LARGE SCALE GENOMIC DNA]</scope>
    <source>
        <strain evidence="11 12">W1 BHI 6</strain>
    </source>
</reference>
<dbReference type="RefSeq" id="WP_114532428.1">
    <property type="nucleotide sequence ID" value="NZ_JADNER010000003.1"/>
</dbReference>
<dbReference type="NCBIfam" id="TIGR00023">
    <property type="entry name" value="glycerol-3-phosphate 1-O-acyltransferase PlsY"/>
    <property type="match status" value="1"/>
</dbReference>
<sequence>MGDLLVAAGLFVAAFLLGSIPFGLIISKVFYHTDLREHGSGNIGTTNAIRTMGKVGGYAVFVLDFGKGLLSGVLAWAFSMQFLPGGGLEPGALVTYDTMLAVAFLGCVWGHIFCPWLGFKGGKGIAVAVGCLFVTFGWIGACLELLIFIVLVATTKRVSIGSIAAAAACPFFALYFFWGDWLAWLFCTVAGLTVVWAHRENVKRLRAGTESRIGDKGKKKEA</sequence>
<dbReference type="GO" id="GO:0008654">
    <property type="term" value="P:phospholipid biosynthetic process"/>
    <property type="evidence" value="ECO:0007669"/>
    <property type="project" value="UniProtKB-UniRule"/>
</dbReference>
<keyword evidence="9 10" id="KW-1208">Phospholipid metabolism</keyword>
<evidence type="ECO:0000256" key="3">
    <source>
        <dbReference type="ARBA" id="ARBA00022679"/>
    </source>
</evidence>
<evidence type="ECO:0000256" key="2">
    <source>
        <dbReference type="ARBA" id="ARBA00022516"/>
    </source>
</evidence>
<dbReference type="EC" id="2.3.1.275" evidence="10"/>
<dbReference type="AlphaFoldDB" id="A0A369MLS2"/>
<dbReference type="HAMAP" id="MF_01043">
    <property type="entry name" value="PlsY"/>
    <property type="match status" value="1"/>
</dbReference>
<keyword evidence="5 10" id="KW-1133">Transmembrane helix</keyword>
<evidence type="ECO:0000256" key="9">
    <source>
        <dbReference type="ARBA" id="ARBA00023264"/>
    </source>
</evidence>
<comment type="subunit">
    <text evidence="10">Probably interacts with PlsX.</text>
</comment>
<keyword evidence="1 10" id="KW-1003">Cell membrane</keyword>
<evidence type="ECO:0000256" key="4">
    <source>
        <dbReference type="ARBA" id="ARBA00022692"/>
    </source>
</evidence>
<evidence type="ECO:0000256" key="8">
    <source>
        <dbReference type="ARBA" id="ARBA00023209"/>
    </source>
</evidence>
<dbReference type="GO" id="GO:0043772">
    <property type="term" value="F:acyl-phosphate glycerol-3-phosphate acyltransferase activity"/>
    <property type="evidence" value="ECO:0007669"/>
    <property type="project" value="UniProtKB-UniRule"/>
</dbReference>
<keyword evidence="6 10" id="KW-0443">Lipid metabolism</keyword>
<dbReference type="Proteomes" id="UP000253970">
    <property type="component" value="Unassembled WGS sequence"/>
</dbReference>
<evidence type="ECO:0000256" key="5">
    <source>
        <dbReference type="ARBA" id="ARBA00022989"/>
    </source>
</evidence>
<keyword evidence="4 10" id="KW-0812">Transmembrane</keyword>
<comment type="subcellular location">
    <subcellularLocation>
        <location evidence="10">Cell membrane</location>
        <topology evidence="10">Multi-pass membrane protein</topology>
    </subcellularLocation>
</comment>